<feature type="compositionally biased region" description="Basic and acidic residues" evidence="4">
    <location>
        <begin position="1"/>
        <end position="10"/>
    </location>
</feature>
<dbReference type="SUPFAM" id="SSF53335">
    <property type="entry name" value="S-adenosyl-L-methionine-dependent methyltransferases"/>
    <property type="match status" value="1"/>
</dbReference>
<dbReference type="AlphaFoldDB" id="A0A2U8PYP6"/>
<reference evidence="7 8" key="1">
    <citation type="journal article" date="2017" name="Syst. Appl. Microbiol.">
        <title>Soybeans inoculated with root zone soils of Canadian native legumes harbour diverse and novel Bradyrhizobium spp. that possess agricultural potential.</title>
        <authorList>
            <person name="Bromfield E.S.P."/>
            <person name="Cloutier S."/>
            <person name="Tambong J.T."/>
            <person name="Tran Thi T.V."/>
        </authorList>
    </citation>
    <scope>NUCLEOTIDE SEQUENCE [LARGE SCALE GENOMIC DNA]</scope>
    <source>
        <strain evidence="7 8">39S1MB</strain>
    </source>
</reference>
<dbReference type="GO" id="GO:0032259">
    <property type="term" value="P:methylation"/>
    <property type="evidence" value="ECO:0007669"/>
    <property type="project" value="UniProtKB-KW"/>
</dbReference>
<protein>
    <submittedName>
        <fullName evidence="7">Methyltransferase</fullName>
    </submittedName>
</protein>
<dbReference type="CDD" id="cd02440">
    <property type="entry name" value="AdoMet_MTases"/>
    <property type="match status" value="1"/>
</dbReference>
<dbReference type="Pfam" id="PF00891">
    <property type="entry name" value="Methyltransf_2"/>
    <property type="match status" value="1"/>
</dbReference>
<dbReference type="KEGG" id="brq:CIT40_23950"/>
<keyword evidence="1 7" id="KW-0489">Methyltransferase</keyword>
<evidence type="ECO:0000256" key="2">
    <source>
        <dbReference type="ARBA" id="ARBA00022679"/>
    </source>
</evidence>
<feature type="domain" description="O-methyltransferase C-terminal" evidence="5">
    <location>
        <begin position="205"/>
        <end position="379"/>
    </location>
</feature>
<feature type="domain" description="O-methyltransferase dimerisation" evidence="6">
    <location>
        <begin position="74"/>
        <end position="146"/>
    </location>
</feature>
<dbReference type="EMBL" id="CP029426">
    <property type="protein sequence ID" value="AWM02779.1"/>
    <property type="molecule type" value="Genomic_DNA"/>
</dbReference>
<dbReference type="GO" id="GO:0008171">
    <property type="term" value="F:O-methyltransferase activity"/>
    <property type="evidence" value="ECO:0007669"/>
    <property type="project" value="InterPro"/>
</dbReference>
<dbReference type="InterPro" id="IPR016461">
    <property type="entry name" value="COMT-like"/>
</dbReference>
<evidence type="ECO:0000259" key="6">
    <source>
        <dbReference type="Pfam" id="PF08100"/>
    </source>
</evidence>
<accession>A0A2U8PYP6</accession>
<dbReference type="Gene3D" id="1.10.10.10">
    <property type="entry name" value="Winged helix-like DNA-binding domain superfamily/Winged helix DNA-binding domain"/>
    <property type="match status" value="1"/>
</dbReference>
<dbReference type="Proteomes" id="UP000215884">
    <property type="component" value="Chromosome"/>
</dbReference>
<dbReference type="InterPro" id="IPR036388">
    <property type="entry name" value="WH-like_DNA-bd_sf"/>
</dbReference>
<keyword evidence="2 7" id="KW-0808">Transferase</keyword>
<sequence length="408" mass="43408">MAAIAHRDGGGETSNAPCGADVVPSGHGASRPSLHDRLLGWRDSILSNRSFQRFAGNFALTRPIARRRAGALFDLCAGFVYSQVLFACVRLKLFDQVADGPLNSAELASRVPLPVDATLTLLDAAVSLQLLQRRSEGRYGLGPRGAALRGNPGVVAMIEHHAMLYDDLRDPIALLRGDAGAGQLAAYWPYAANRKAANLPRQAIAPYTALMAASQPMISQQVLSAYSFRGHRCLLDVGGGDGSFIAAVAAETSKLRCVLFDLPAVADQASERFHAEGLSSRAVAIGGSFLANRLPEGADIVSLVRVIHDHDDADVMTLLRAIHFSLPIGGTLLIAEPISGVRGAEPIGDAYFAFYLLAMGSGRPRTFARLRDMLTEVGFGDVALRPVAMPMLASVITARKSNIDVNQT</sequence>
<keyword evidence="3" id="KW-0949">S-adenosyl-L-methionine</keyword>
<dbReference type="SUPFAM" id="SSF46785">
    <property type="entry name" value="Winged helix' DNA-binding domain"/>
    <property type="match status" value="1"/>
</dbReference>
<evidence type="ECO:0000256" key="4">
    <source>
        <dbReference type="SAM" id="MobiDB-lite"/>
    </source>
</evidence>
<evidence type="ECO:0000259" key="5">
    <source>
        <dbReference type="Pfam" id="PF00891"/>
    </source>
</evidence>
<dbReference type="OrthoDB" id="7418600at2"/>
<dbReference type="InterPro" id="IPR036390">
    <property type="entry name" value="WH_DNA-bd_sf"/>
</dbReference>
<dbReference type="Gene3D" id="3.40.50.150">
    <property type="entry name" value="Vaccinia Virus protein VP39"/>
    <property type="match status" value="1"/>
</dbReference>
<feature type="region of interest" description="Disordered" evidence="4">
    <location>
        <begin position="1"/>
        <end position="31"/>
    </location>
</feature>
<gene>
    <name evidence="7" type="ORF">CIT40_23950</name>
</gene>
<reference evidence="7 8" key="2">
    <citation type="journal article" date="2019" name="Int. J. Syst. Evol. Microbiol.">
        <title>Description and complete genome sequence of Bradyrhizobium amphicarpaeae sp. nov., harbouring photosystem and nitrogen-fixation genes.</title>
        <authorList>
            <person name="Bromfield E.S.P."/>
            <person name="Cloutier S."/>
            <person name="Nguyen H.D.T."/>
        </authorList>
    </citation>
    <scope>NUCLEOTIDE SEQUENCE [LARGE SCALE GENOMIC DNA]</scope>
    <source>
        <strain evidence="7 8">39S1MB</strain>
    </source>
</reference>
<dbReference type="InterPro" id="IPR001077">
    <property type="entry name" value="COMT_C"/>
</dbReference>
<dbReference type="InterPro" id="IPR029063">
    <property type="entry name" value="SAM-dependent_MTases_sf"/>
</dbReference>
<evidence type="ECO:0000313" key="8">
    <source>
        <dbReference type="Proteomes" id="UP000215884"/>
    </source>
</evidence>
<dbReference type="InterPro" id="IPR012967">
    <property type="entry name" value="COMT_dimerisation"/>
</dbReference>
<evidence type="ECO:0000256" key="3">
    <source>
        <dbReference type="ARBA" id="ARBA00022691"/>
    </source>
</evidence>
<evidence type="ECO:0000313" key="7">
    <source>
        <dbReference type="EMBL" id="AWM02779.1"/>
    </source>
</evidence>
<name>A0A2U8PYP6_9BRAD</name>
<organism evidence="7 8">
    <name type="scientific">Bradyrhizobium amphicarpaeae</name>
    <dbReference type="NCBI Taxonomy" id="1404768"/>
    <lineage>
        <taxon>Bacteria</taxon>
        <taxon>Pseudomonadati</taxon>
        <taxon>Pseudomonadota</taxon>
        <taxon>Alphaproteobacteria</taxon>
        <taxon>Hyphomicrobiales</taxon>
        <taxon>Nitrobacteraceae</taxon>
        <taxon>Bradyrhizobium</taxon>
    </lineage>
</organism>
<dbReference type="PROSITE" id="PS51683">
    <property type="entry name" value="SAM_OMT_II"/>
    <property type="match status" value="1"/>
</dbReference>
<dbReference type="Pfam" id="PF08100">
    <property type="entry name" value="Dimerisation"/>
    <property type="match status" value="1"/>
</dbReference>
<proteinExistence type="predicted"/>
<evidence type="ECO:0000256" key="1">
    <source>
        <dbReference type="ARBA" id="ARBA00022603"/>
    </source>
</evidence>
<dbReference type="GO" id="GO:0046983">
    <property type="term" value="F:protein dimerization activity"/>
    <property type="evidence" value="ECO:0007669"/>
    <property type="project" value="InterPro"/>
</dbReference>
<keyword evidence="8" id="KW-1185">Reference proteome</keyword>
<dbReference type="PANTHER" id="PTHR43712">
    <property type="entry name" value="PUTATIVE (AFU_ORTHOLOGUE AFUA_4G14580)-RELATED"/>
    <property type="match status" value="1"/>
</dbReference>
<dbReference type="Gene3D" id="1.10.287.1350">
    <property type="match status" value="1"/>
</dbReference>
<dbReference type="PANTHER" id="PTHR43712:SF2">
    <property type="entry name" value="O-METHYLTRANSFERASE CICE"/>
    <property type="match status" value="1"/>
</dbReference>